<name>A0A382B4K5_9ZZZZ</name>
<dbReference type="EMBL" id="UINC01028204">
    <property type="protein sequence ID" value="SVB08770.1"/>
    <property type="molecule type" value="Genomic_DNA"/>
</dbReference>
<accession>A0A382B4K5</accession>
<feature type="non-terminal residue" evidence="1">
    <location>
        <position position="1"/>
    </location>
</feature>
<gene>
    <name evidence="1" type="ORF">METZ01_LOCUS161624</name>
</gene>
<sequence length="56" mass="6082">QNGWAVGEDGLILSTNDGGQNWQVEPVKTIEHLLNVHVSKWISCIVGAHGTICIRS</sequence>
<protein>
    <recommendedName>
        <fullName evidence="2">Photosynthesis system II assembly factor Ycf48/Hcf136-like domain-containing protein</fullName>
    </recommendedName>
</protein>
<evidence type="ECO:0008006" key="2">
    <source>
        <dbReference type="Google" id="ProtNLM"/>
    </source>
</evidence>
<proteinExistence type="predicted"/>
<evidence type="ECO:0000313" key="1">
    <source>
        <dbReference type="EMBL" id="SVB08770.1"/>
    </source>
</evidence>
<organism evidence="1">
    <name type="scientific">marine metagenome</name>
    <dbReference type="NCBI Taxonomy" id="408172"/>
    <lineage>
        <taxon>unclassified sequences</taxon>
        <taxon>metagenomes</taxon>
        <taxon>ecological metagenomes</taxon>
    </lineage>
</organism>
<reference evidence="1" key="1">
    <citation type="submission" date="2018-05" db="EMBL/GenBank/DDBJ databases">
        <authorList>
            <person name="Lanie J.A."/>
            <person name="Ng W.-L."/>
            <person name="Kazmierczak K.M."/>
            <person name="Andrzejewski T.M."/>
            <person name="Davidsen T.M."/>
            <person name="Wayne K.J."/>
            <person name="Tettelin H."/>
            <person name="Glass J.I."/>
            <person name="Rusch D."/>
            <person name="Podicherti R."/>
            <person name="Tsui H.-C.T."/>
            <person name="Winkler M.E."/>
        </authorList>
    </citation>
    <scope>NUCLEOTIDE SEQUENCE</scope>
</reference>
<dbReference type="AlphaFoldDB" id="A0A382B4K5"/>